<feature type="compositionally biased region" description="Low complexity" evidence="2">
    <location>
        <begin position="300"/>
        <end position="325"/>
    </location>
</feature>
<reference evidence="3 4" key="1">
    <citation type="journal article" date="2017" name="Int. J. Syst. Evol. Microbiol.">
        <title>Arachidicoccus ginsenosidivorans sp. nov., with ginsenoside-converting activity isolated from ginseng cultivating soil.</title>
        <authorList>
            <person name="Siddiqi M.Z."/>
            <person name="Aslam Z."/>
            <person name="Im W.T."/>
        </authorList>
    </citation>
    <scope>NUCLEOTIDE SEQUENCE [LARGE SCALE GENOMIC DNA]</scope>
    <source>
        <strain evidence="3 4">Gsoil 809</strain>
    </source>
</reference>
<name>A0A5B8VR11_9BACT</name>
<feature type="compositionally biased region" description="Low complexity" evidence="2">
    <location>
        <begin position="370"/>
        <end position="380"/>
    </location>
</feature>
<gene>
    <name evidence="3" type="ORF">FSB73_20580</name>
</gene>
<feature type="compositionally biased region" description="Basic and acidic residues" evidence="2">
    <location>
        <begin position="731"/>
        <end position="749"/>
    </location>
</feature>
<feature type="compositionally biased region" description="Low complexity" evidence="2">
    <location>
        <begin position="690"/>
        <end position="699"/>
    </location>
</feature>
<feature type="coiled-coil region" evidence="1">
    <location>
        <begin position="476"/>
        <end position="520"/>
    </location>
</feature>
<keyword evidence="4" id="KW-1185">Reference proteome</keyword>
<dbReference type="RefSeq" id="WP_146786605.1">
    <property type="nucleotide sequence ID" value="NZ_CP042434.1"/>
</dbReference>
<protein>
    <submittedName>
        <fullName evidence="3">Uncharacterized protein</fullName>
    </submittedName>
</protein>
<dbReference type="EMBL" id="CP042434">
    <property type="protein sequence ID" value="QEC73703.1"/>
    <property type="molecule type" value="Genomic_DNA"/>
</dbReference>
<feature type="compositionally biased region" description="Basic and acidic residues" evidence="2">
    <location>
        <begin position="381"/>
        <end position="396"/>
    </location>
</feature>
<feature type="region of interest" description="Disordered" evidence="2">
    <location>
        <begin position="252"/>
        <end position="396"/>
    </location>
</feature>
<keyword evidence="1" id="KW-0175">Coiled coil</keyword>
<evidence type="ECO:0000313" key="4">
    <source>
        <dbReference type="Proteomes" id="UP000321291"/>
    </source>
</evidence>
<evidence type="ECO:0000313" key="3">
    <source>
        <dbReference type="EMBL" id="QEC73703.1"/>
    </source>
</evidence>
<accession>A0A5B8VR11</accession>
<dbReference type="KEGG" id="agi:FSB73_20580"/>
<dbReference type="AlphaFoldDB" id="A0A5B8VR11"/>
<proteinExistence type="predicted"/>
<feature type="region of interest" description="Disordered" evidence="2">
    <location>
        <begin position="680"/>
        <end position="773"/>
    </location>
</feature>
<organism evidence="3 4">
    <name type="scientific">Arachidicoccus ginsenosidivorans</name>
    <dbReference type="NCBI Taxonomy" id="496057"/>
    <lineage>
        <taxon>Bacteria</taxon>
        <taxon>Pseudomonadati</taxon>
        <taxon>Bacteroidota</taxon>
        <taxon>Chitinophagia</taxon>
        <taxon>Chitinophagales</taxon>
        <taxon>Chitinophagaceae</taxon>
        <taxon>Arachidicoccus</taxon>
    </lineage>
</organism>
<feature type="compositionally biased region" description="Basic and acidic residues" evidence="2">
    <location>
        <begin position="254"/>
        <end position="290"/>
    </location>
</feature>
<evidence type="ECO:0000256" key="2">
    <source>
        <dbReference type="SAM" id="MobiDB-lite"/>
    </source>
</evidence>
<feature type="coiled-coil region" evidence="1">
    <location>
        <begin position="191"/>
        <end position="222"/>
    </location>
</feature>
<sequence length="773" mass="86127">MLLLNQQRTLNVYPRNGLFLLKISSLLLSLLFLIMHGRMVMAQSTHRDIVIYNGDNGNYGDVTFDIVYYFKGETVFFEVKQIIVEESFKMKSTETELFNAVKRQGIWSSSKYHKSLNGKVTAKVSFGLTKLKNANAQISSSLYGLGQNNFTSFRPPSGADKIVSEYSQKHNSNLYTDNCGLFEWKIISLEMYELDRAVKDLREKLKREKAAHQREFDSKITQASLNGNLGKFDQADDFLKQAWDLINANRSRQQKYDETKEAIQRQKESAAQKQADLKRQAAKKEADKKAAALQNEQARQKTTTSTARNQTTQQNQPSSQGQAQNKQTGYSNQQTQSQSRSQSQSQPAAPRTQREQAMANAKMRYQNRVAQQLQAQQAAEAQRERQEAARLQAKREQEKAMRHKIAQMKAQLEETNRQAARIESAKDQFVSGLTSSSSDPNQILNSAKPLVNEFAKAGNAGAAYGTVGVALGASIFKMASANKKRKEAEKAAEEQRRKIEAQREAERKRIAAEKERLRKEAFELLMTQRRTILETFSQSDPIPLSTTPIAENTIYYFVYAIDSNSYDQKSQTTVYISNVFAIEKYKDGTWPYQSRIEQETAKLTPFKEQLHGYYTDLEQAQQMRTELVSSLEINEGVSINEVAYRAESITGTSDDLSADNSSTASMSGGLGIPLGAVIKSATGNTPQKDATMTTSSTTARSDEANQKSTKKSTGLGIPLGPPPTTKSVQKAKKDSADTEAKKSTTEKSTKAKRANTGKAAAVKSDGGLGIPIK</sequence>
<feature type="compositionally biased region" description="Low complexity" evidence="2">
    <location>
        <begin position="333"/>
        <end position="351"/>
    </location>
</feature>
<dbReference type="Proteomes" id="UP000321291">
    <property type="component" value="Chromosome"/>
</dbReference>
<dbReference type="OrthoDB" id="1454607at2"/>
<evidence type="ECO:0000256" key="1">
    <source>
        <dbReference type="SAM" id="Coils"/>
    </source>
</evidence>